<keyword evidence="3 5" id="KW-1133">Transmembrane helix</keyword>
<feature type="transmembrane region" description="Helical" evidence="5">
    <location>
        <begin position="252"/>
        <end position="271"/>
    </location>
</feature>
<feature type="domain" description="O-antigen ligase-related" evidence="6">
    <location>
        <begin position="236"/>
        <end position="392"/>
    </location>
</feature>
<comment type="caution">
    <text evidence="7">The sequence shown here is derived from an EMBL/GenBank/DDBJ whole genome shotgun (WGS) entry which is preliminary data.</text>
</comment>
<feature type="transmembrane region" description="Helical" evidence="5">
    <location>
        <begin position="409"/>
        <end position="426"/>
    </location>
</feature>
<evidence type="ECO:0000256" key="1">
    <source>
        <dbReference type="ARBA" id="ARBA00004141"/>
    </source>
</evidence>
<protein>
    <recommendedName>
        <fullName evidence="6">O-antigen ligase-related domain-containing protein</fullName>
    </recommendedName>
</protein>
<dbReference type="Pfam" id="PF04932">
    <property type="entry name" value="Wzy_C"/>
    <property type="match status" value="1"/>
</dbReference>
<feature type="transmembrane region" description="Helical" evidence="5">
    <location>
        <begin position="283"/>
        <end position="301"/>
    </location>
</feature>
<dbReference type="GO" id="GO:0016020">
    <property type="term" value="C:membrane"/>
    <property type="evidence" value="ECO:0007669"/>
    <property type="project" value="UniProtKB-SubCell"/>
</dbReference>
<reference evidence="7 8" key="1">
    <citation type="journal article" date="2020" name="Syst. Appl. Microbiol.">
        <title>Arthrospiribacter ruber gen. nov., sp. nov., a novel bacterium isolated from Arthrospira cultures.</title>
        <authorList>
            <person name="Waleron M."/>
            <person name="Misztak A."/>
            <person name="Waleron M.M."/>
            <person name="Furmaniak M."/>
            <person name="Mrozik A."/>
            <person name="Waleron K."/>
        </authorList>
    </citation>
    <scope>NUCLEOTIDE SEQUENCE [LARGE SCALE GENOMIC DNA]</scope>
    <source>
        <strain evidence="7 8">DPMB0001</strain>
    </source>
</reference>
<dbReference type="PANTHER" id="PTHR37422">
    <property type="entry name" value="TEICHURONIC ACID BIOSYNTHESIS PROTEIN TUAE"/>
    <property type="match status" value="1"/>
</dbReference>
<feature type="transmembrane region" description="Helical" evidence="5">
    <location>
        <begin position="131"/>
        <end position="149"/>
    </location>
</feature>
<feature type="transmembrane region" description="Helical" evidence="5">
    <location>
        <begin position="228"/>
        <end position="246"/>
    </location>
</feature>
<keyword evidence="4 5" id="KW-0472">Membrane</keyword>
<keyword evidence="8" id="KW-1185">Reference proteome</keyword>
<evidence type="ECO:0000313" key="7">
    <source>
        <dbReference type="EMBL" id="MBW3466377.1"/>
    </source>
</evidence>
<feature type="transmembrane region" description="Helical" evidence="5">
    <location>
        <begin position="87"/>
        <end position="119"/>
    </location>
</feature>
<evidence type="ECO:0000256" key="3">
    <source>
        <dbReference type="ARBA" id="ARBA00022989"/>
    </source>
</evidence>
<feature type="transmembrane region" description="Helical" evidence="5">
    <location>
        <begin position="200"/>
        <end position="221"/>
    </location>
</feature>
<dbReference type="PANTHER" id="PTHR37422:SF13">
    <property type="entry name" value="LIPOPOLYSACCHARIDE BIOSYNTHESIS PROTEIN PA4999-RELATED"/>
    <property type="match status" value="1"/>
</dbReference>
<accession>A0A951MAK5</accession>
<dbReference type="InterPro" id="IPR051533">
    <property type="entry name" value="WaaL-like"/>
</dbReference>
<sequence>MLKYIVTSKYPMIWLAFHALLGLASAFSPLPVIVWFYLVAISSIFWVLQSTRSPAPLILYTVYLTSFELLARMAGTSPFIPYELGKYLLFALMIFGVFMYQTKSYIGLVMFALLLPALIIDESGRVEWLDLVFNVLGPLNVALAVWFFYKKRVPEKVLSYTILLAVLPLVSVLSFTLYRIPDFDDVDFELGANTLASAGFGSNQVSTALGLGAFLVFVIWLNKWKLSGLRWIDALIFLVFSVQGLLTFSRGGMFGTVVGVVVVLFFLSMSSGEQIRRYRLPKIGIYVIPAILLIVSAFYVANELTRGMLLLRYQGETAGTLAGAKEKDLNTYTTGRFEIFTGDLDLWEENILLGVGAGASRYLRNTMEEVAAHVELSRLLAEHGLLGLIYFILLCYVGLVNFKRHRNPMIRGLLLAFFLVGIYTSFHAAMRTFISPMMIGLSLLFVVQPKRKKPIKKLKSEEKQKPVLNIL</sequence>
<organism evidence="7 8">
    <name type="scientific">Arthrospiribacter ruber</name>
    <dbReference type="NCBI Taxonomy" id="2487934"/>
    <lineage>
        <taxon>Bacteria</taxon>
        <taxon>Pseudomonadati</taxon>
        <taxon>Bacteroidota</taxon>
        <taxon>Cytophagia</taxon>
        <taxon>Cytophagales</taxon>
        <taxon>Cyclobacteriaceae</taxon>
        <taxon>Arthrospiribacter</taxon>
    </lineage>
</organism>
<dbReference type="AlphaFoldDB" id="A0A951MAK5"/>
<dbReference type="EMBL" id="RPHB01000001">
    <property type="protein sequence ID" value="MBW3466377.1"/>
    <property type="molecule type" value="Genomic_DNA"/>
</dbReference>
<proteinExistence type="predicted"/>
<feature type="transmembrane region" description="Helical" evidence="5">
    <location>
        <begin position="12"/>
        <end position="37"/>
    </location>
</feature>
<comment type="subcellular location">
    <subcellularLocation>
        <location evidence="1">Membrane</location>
        <topology evidence="1">Multi-pass membrane protein</topology>
    </subcellularLocation>
</comment>
<dbReference type="Proteomes" id="UP000727490">
    <property type="component" value="Unassembled WGS sequence"/>
</dbReference>
<feature type="transmembrane region" description="Helical" evidence="5">
    <location>
        <begin position="432"/>
        <end position="449"/>
    </location>
</feature>
<gene>
    <name evidence="7" type="ORF">EGN73_00930</name>
</gene>
<evidence type="ECO:0000256" key="2">
    <source>
        <dbReference type="ARBA" id="ARBA00022692"/>
    </source>
</evidence>
<evidence type="ECO:0000259" key="6">
    <source>
        <dbReference type="Pfam" id="PF04932"/>
    </source>
</evidence>
<dbReference type="InterPro" id="IPR007016">
    <property type="entry name" value="O-antigen_ligase-rel_domated"/>
</dbReference>
<name>A0A951MAK5_9BACT</name>
<feature type="transmembrane region" description="Helical" evidence="5">
    <location>
        <begin position="384"/>
        <end position="402"/>
    </location>
</feature>
<evidence type="ECO:0000313" key="8">
    <source>
        <dbReference type="Proteomes" id="UP000727490"/>
    </source>
</evidence>
<evidence type="ECO:0000256" key="5">
    <source>
        <dbReference type="SAM" id="Phobius"/>
    </source>
</evidence>
<keyword evidence="2 5" id="KW-0812">Transmembrane</keyword>
<feature type="transmembrane region" description="Helical" evidence="5">
    <location>
        <begin position="161"/>
        <end position="180"/>
    </location>
</feature>
<evidence type="ECO:0000256" key="4">
    <source>
        <dbReference type="ARBA" id="ARBA00023136"/>
    </source>
</evidence>
<dbReference type="RefSeq" id="WP_219286186.1">
    <property type="nucleotide sequence ID" value="NZ_RPHB01000001.1"/>
</dbReference>